<dbReference type="Gene3D" id="3.90.1200.10">
    <property type="match status" value="1"/>
</dbReference>
<dbReference type="OrthoDB" id="10003767at2759"/>
<dbReference type="InterPro" id="IPR011009">
    <property type="entry name" value="Kinase-like_dom_sf"/>
</dbReference>
<dbReference type="Pfam" id="PF01636">
    <property type="entry name" value="APH"/>
    <property type="match status" value="1"/>
</dbReference>
<gene>
    <name evidence="2" type="ORF">BCR34DRAFT_452462</name>
</gene>
<dbReference type="EMBL" id="MCFA01000035">
    <property type="protein sequence ID" value="ORY14217.1"/>
    <property type="molecule type" value="Genomic_DNA"/>
</dbReference>
<dbReference type="PANTHER" id="PTHR21310:SF51">
    <property type="entry name" value="AMINOGLYCOSIDE PHOSPHOTRANSFERASE DOMAIN-CONTAINING PROTEIN"/>
    <property type="match status" value="1"/>
</dbReference>
<accession>A0A1Y1ZVY1</accession>
<evidence type="ECO:0000259" key="1">
    <source>
        <dbReference type="Pfam" id="PF01636"/>
    </source>
</evidence>
<dbReference type="PANTHER" id="PTHR21310">
    <property type="entry name" value="AMINOGLYCOSIDE PHOSPHOTRANSFERASE-RELATED-RELATED"/>
    <property type="match status" value="1"/>
</dbReference>
<keyword evidence="3" id="KW-1185">Reference proteome</keyword>
<comment type="caution">
    <text evidence="2">The sequence shown here is derived from an EMBL/GenBank/DDBJ whole genome shotgun (WGS) entry which is preliminary data.</text>
</comment>
<proteinExistence type="predicted"/>
<dbReference type="Gene3D" id="3.30.200.20">
    <property type="entry name" value="Phosphorylase Kinase, domain 1"/>
    <property type="match status" value="1"/>
</dbReference>
<organism evidence="2 3">
    <name type="scientific">Clohesyomyces aquaticus</name>
    <dbReference type="NCBI Taxonomy" id="1231657"/>
    <lineage>
        <taxon>Eukaryota</taxon>
        <taxon>Fungi</taxon>
        <taxon>Dikarya</taxon>
        <taxon>Ascomycota</taxon>
        <taxon>Pezizomycotina</taxon>
        <taxon>Dothideomycetes</taxon>
        <taxon>Pleosporomycetidae</taxon>
        <taxon>Pleosporales</taxon>
        <taxon>Lindgomycetaceae</taxon>
        <taxon>Clohesyomyces</taxon>
    </lineage>
</organism>
<dbReference type="SUPFAM" id="SSF56112">
    <property type="entry name" value="Protein kinase-like (PK-like)"/>
    <property type="match status" value="1"/>
</dbReference>
<keyword evidence="2" id="KW-0418">Kinase</keyword>
<feature type="non-terminal residue" evidence="2">
    <location>
        <position position="366"/>
    </location>
</feature>
<name>A0A1Y1ZVY1_9PLEO</name>
<evidence type="ECO:0000313" key="3">
    <source>
        <dbReference type="Proteomes" id="UP000193144"/>
    </source>
</evidence>
<sequence length="366" mass="41598">RGDFESIESIPDAAFQALLLQNIDPGNILNPDDCSVTKRTQGSYHYCAVLNIKNLGSYVIKVPAIGTPALWCEGDAHNLRGEARTMEYIRRQTSIPVPEVLCWDDTLSNPIGAPYIIMRVVEGKPAYKLWLDGRRPHHSTADMPSPELAKKRREFLRELANTIAELQHLRFDKIGMLDFDDIDGTPKIGHYWIDDGHGQMKLRPAYSSSEEYFQAKLVAHIVDEDDDSSDLVWGRRNFMKYFYDSHPFSRSSSDAKETFVLAHNDLDLQNILVDDSGKITGIIDWDLTVTVPRCIGYASLPLFLQEDWNENYDMESACHMPWSLDYYRSLYAEYMADATRNSSTGAFGDGKYTRKSHIYQAADAAM</sequence>
<protein>
    <submittedName>
        <fullName evidence="2">Kinase-like domain-containing protein</fullName>
    </submittedName>
</protein>
<dbReference type="Proteomes" id="UP000193144">
    <property type="component" value="Unassembled WGS sequence"/>
</dbReference>
<dbReference type="GO" id="GO:0016301">
    <property type="term" value="F:kinase activity"/>
    <property type="evidence" value="ECO:0007669"/>
    <property type="project" value="UniProtKB-KW"/>
</dbReference>
<dbReference type="InterPro" id="IPR051678">
    <property type="entry name" value="AGP_Transferase"/>
</dbReference>
<keyword evidence="2" id="KW-0808">Transferase</keyword>
<feature type="non-terminal residue" evidence="2">
    <location>
        <position position="1"/>
    </location>
</feature>
<dbReference type="STRING" id="1231657.A0A1Y1ZVY1"/>
<reference evidence="2 3" key="1">
    <citation type="submission" date="2016-07" db="EMBL/GenBank/DDBJ databases">
        <title>Pervasive Adenine N6-methylation of Active Genes in Fungi.</title>
        <authorList>
            <consortium name="DOE Joint Genome Institute"/>
            <person name="Mondo S.J."/>
            <person name="Dannebaum R.O."/>
            <person name="Kuo R.C."/>
            <person name="Labutti K."/>
            <person name="Haridas S."/>
            <person name="Kuo A."/>
            <person name="Salamov A."/>
            <person name="Ahrendt S.R."/>
            <person name="Lipzen A."/>
            <person name="Sullivan W."/>
            <person name="Andreopoulos W.B."/>
            <person name="Clum A."/>
            <person name="Lindquist E."/>
            <person name="Daum C."/>
            <person name="Ramamoorthy G.K."/>
            <person name="Gryganskyi A."/>
            <person name="Culley D."/>
            <person name="Magnuson J.K."/>
            <person name="James T.Y."/>
            <person name="O'Malley M.A."/>
            <person name="Stajich J.E."/>
            <person name="Spatafora J.W."/>
            <person name="Visel A."/>
            <person name="Grigoriev I.V."/>
        </authorList>
    </citation>
    <scope>NUCLEOTIDE SEQUENCE [LARGE SCALE GENOMIC DNA]</scope>
    <source>
        <strain evidence="2 3">CBS 115471</strain>
    </source>
</reference>
<dbReference type="InterPro" id="IPR002575">
    <property type="entry name" value="Aminoglycoside_PTrfase"/>
</dbReference>
<evidence type="ECO:0000313" key="2">
    <source>
        <dbReference type="EMBL" id="ORY14217.1"/>
    </source>
</evidence>
<feature type="domain" description="Aminoglycoside phosphotransferase" evidence="1">
    <location>
        <begin position="56"/>
        <end position="292"/>
    </location>
</feature>
<dbReference type="AlphaFoldDB" id="A0A1Y1ZVY1"/>